<dbReference type="Ensembl" id="ENSLACT00000020103.2">
    <property type="protein sequence ID" value="ENSLACP00000019965.2"/>
    <property type="gene ID" value="ENSLACG00000017551.2"/>
</dbReference>
<dbReference type="AlphaFoldDB" id="H3BDJ4"/>
<dbReference type="PROSITE" id="PS00226">
    <property type="entry name" value="IF_ROD_1"/>
    <property type="match status" value="1"/>
</dbReference>
<dbReference type="PRINTS" id="PR01248">
    <property type="entry name" value="TYPE1KERATIN"/>
</dbReference>
<dbReference type="PANTHER" id="PTHR23239">
    <property type="entry name" value="INTERMEDIATE FILAMENT"/>
    <property type="match status" value="1"/>
</dbReference>
<dbReference type="EMBL" id="AFYH01001315">
    <property type="status" value="NOT_ANNOTATED_CDS"/>
    <property type="molecule type" value="Genomic_DNA"/>
</dbReference>
<feature type="coiled-coil region" evidence="6">
    <location>
        <begin position="264"/>
        <end position="345"/>
    </location>
</feature>
<dbReference type="OMA" id="IHSTKIV"/>
<accession>H3BDJ4</accession>
<feature type="coiled-coil region" evidence="6">
    <location>
        <begin position="92"/>
        <end position="133"/>
    </location>
</feature>
<keyword evidence="2" id="KW-0416">Keratin</keyword>
<dbReference type="PROSITE" id="PS51842">
    <property type="entry name" value="IF_ROD_2"/>
    <property type="match status" value="1"/>
</dbReference>
<dbReference type="eggNOG" id="ENOG502QUS8">
    <property type="taxonomic scope" value="Eukaryota"/>
</dbReference>
<evidence type="ECO:0000256" key="3">
    <source>
        <dbReference type="ARBA" id="ARBA00022754"/>
    </source>
</evidence>
<dbReference type="FunCoup" id="H3BDJ4">
    <property type="interactions" value="115"/>
</dbReference>
<dbReference type="InterPro" id="IPR018039">
    <property type="entry name" value="IF_conserved"/>
</dbReference>
<dbReference type="PANTHER" id="PTHR23239:SF349">
    <property type="entry name" value="KERATIN, TYPE I CYTOSKELETAL 18"/>
    <property type="match status" value="1"/>
</dbReference>
<gene>
    <name evidence="8" type="primary">LOC102348537</name>
</gene>
<proteinExistence type="inferred from homology"/>
<feature type="domain" description="IF rod" evidence="7">
    <location>
        <begin position="95"/>
        <end position="406"/>
    </location>
</feature>
<evidence type="ECO:0000313" key="9">
    <source>
        <dbReference type="Proteomes" id="UP000008672"/>
    </source>
</evidence>
<dbReference type="Bgee" id="ENSLACG00000017551">
    <property type="expression patterns" value="Expressed in pectoral fin and 5 other cell types or tissues"/>
</dbReference>
<evidence type="ECO:0000256" key="1">
    <source>
        <dbReference type="ARBA" id="ARBA00022553"/>
    </source>
</evidence>
<evidence type="ECO:0000313" key="8">
    <source>
        <dbReference type="Ensembl" id="ENSLACP00000019965.2"/>
    </source>
</evidence>
<evidence type="ECO:0000256" key="6">
    <source>
        <dbReference type="SAM" id="Coils"/>
    </source>
</evidence>
<dbReference type="FunFam" id="1.20.5.170:FF:000002">
    <property type="entry name" value="Type I keratin KA11"/>
    <property type="match status" value="1"/>
</dbReference>
<dbReference type="FunFam" id="1.20.5.1160:FF:000002">
    <property type="entry name" value="Type I keratin 10"/>
    <property type="match status" value="1"/>
</dbReference>
<reference evidence="8" key="2">
    <citation type="submission" date="2025-08" db="UniProtKB">
        <authorList>
            <consortium name="Ensembl"/>
        </authorList>
    </citation>
    <scope>IDENTIFICATION</scope>
</reference>
<dbReference type="GO" id="GO:0045104">
    <property type="term" value="P:intermediate filament cytoskeleton organization"/>
    <property type="evidence" value="ECO:0007669"/>
    <property type="project" value="TreeGrafter"/>
</dbReference>
<dbReference type="GeneTree" id="ENSGT00940000163961"/>
<reference evidence="9" key="1">
    <citation type="submission" date="2011-08" db="EMBL/GenBank/DDBJ databases">
        <title>The draft genome of Latimeria chalumnae.</title>
        <authorList>
            <person name="Di Palma F."/>
            <person name="Alfoldi J."/>
            <person name="Johnson J."/>
            <person name="Berlin A."/>
            <person name="Gnerre S."/>
            <person name="Jaffe D."/>
            <person name="MacCallum I."/>
            <person name="Young S."/>
            <person name="Walker B.J."/>
            <person name="Lander E."/>
            <person name="Lindblad-Toh K."/>
        </authorList>
    </citation>
    <scope>NUCLEOTIDE SEQUENCE [LARGE SCALE GENOMIC DNA]</scope>
    <source>
        <strain evidence="9">Wild caught</strain>
    </source>
</reference>
<dbReference type="FunFam" id="1.20.5.500:FF:000001">
    <property type="entry name" value="Type II keratin 23"/>
    <property type="match status" value="1"/>
</dbReference>
<evidence type="ECO:0000256" key="2">
    <source>
        <dbReference type="ARBA" id="ARBA00022744"/>
    </source>
</evidence>
<dbReference type="RefSeq" id="XP_005986203.1">
    <property type="nucleotide sequence ID" value="XM_005986141.3"/>
</dbReference>
<organism evidence="8 9">
    <name type="scientific">Latimeria chalumnae</name>
    <name type="common">Coelacanth</name>
    <dbReference type="NCBI Taxonomy" id="7897"/>
    <lineage>
        <taxon>Eukaryota</taxon>
        <taxon>Metazoa</taxon>
        <taxon>Chordata</taxon>
        <taxon>Craniata</taxon>
        <taxon>Vertebrata</taxon>
        <taxon>Euteleostomi</taxon>
        <taxon>Coelacanthiformes</taxon>
        <taxon>Coelacanthidae</taxon>
        <taxon>Latimeria</taxon>
    </lineage>
</organism>
<dbReference type="SUPFAM" id="SSF64593">
    <property type="entry name" value="Intermediate filament protein, coiled coil region"/>
    <property type="match status" value="2"/>
</dbReference>
<dbReference type="KEGG" id="lcm:102348537"/>
<dbReference type="GO" id="GO:0005198">
    <property type="term" value="F:structural molecule activity"/>
    <property type="evidence" value="ECO:0007669"/>
    <property type="project" value="InterPro"/>
</dbReference>
<name>H3BDJ4_LATCH</name>
<dbReference type="InterPro" id="IPR002957">
    <property type="entry name" value="Keratin_I"/>
</dbReference>
<dbReference type="SMART" id="SM01391">
    <property type="entry name" value="Filament"/>
    <property type="match status" value="1"/>
</dbReference>
<dbReference type="OrthoDB" id="2441647at2759"/>
<dbReference type="GeneID" id="102348537"/>
<dbReference type="Gene3D" id="1.20.5.500">
    <property type="entry name" value="Single helix bin"/>
    <property type="match status" value="1"/>
</dbReference>
<dbReference type="Gene3D" id="1.20.5.170">
    <property type="match status" value="1"/>
</dbReference>
<dbReference type="InParanoid" id="H3BDJ4"/>
<dbReference type="Gene3D" id="1.20.5.1160">
    <property type="entry name" value="Vasodilator-stimulated phosphoprotein"/>
    <property type="match status" value="1"/>
</dbReference>
<dbReference type="HOGENOM" id="CLU_012560_8_1_1"/>
<evidence type="ECO:0000256" key="4">
    <source>
        <dbReference type="ARBA" id="ARBA00023054"/>
    </source>
</evidence>
<evidence type="ECO:0000256" key="5">
    <source>
        <dbReference type="RuleBase" id="RU000685"/>
    </source>
</evidence>
<dbReference type="GO" id="GO:0045095">
    <property type="term" value="C:keratin filament"/>
    <property type="evidence" value="ECO:0007669"/>
    <property type="project" value="TreeGrafter"/>
</dbReference>
<dbReference type="InterPro" id="IPR039008">
    <property type="entry name" value="IF_rod_dom"/>
</dbReference>
<feature type="coiled-coil region" evidence="6">
    <location>
        <begin position="204"/>
        <end position="231"/>
    </location>
</feature>
<keyword evidence="4 6" id="KW-0175">Coiled coil</keyword>
<comment type="similarity">
    <text evidence="5">Belongs to the intermediate filament family.</text>
</comment>
<keyword evidence="3 5" id="KW-0403">Intermediate filament</keyword>
<dbReference type="Proteomes" id="UP000008672">
    <property type="component" value="Unassembled WGS sequence"/>
</dbReference>
<protein>
    <submittedName>
        <fullName evidence="8">Keratin 18</fullName>
    </submittedName>
</protein>
<dbReference type="Pfam" id="PF00038">
    <property type="entry name" value="Filament"/>
    <property type="match status" value="1"/>
</dbReference>
<keyword evidence="1" id="KW-0597">Phosphoprotein</keyword>
<keyword evidence="9" id="KW-1185">Reference proteome</keyword>
<reference evidence="8" key="3">
    <citation type="submission" date="2025-09" db="UniProtKB">
        <authorList>
            <consortium name="Ensembl"/>
        </authorList>
    </citation>
    <scope>IDENTIFICATION</scope>
</reference>
<sequence>MSYRNRTRSSEIVKSFTPRYSASVSGWPGSLGMSSSRISMSQVSKVGSGYGGAGGFGGGYGGGFGGGFGGGLSSGYSTSLASSGGGSGTGIISNEKETMQDLNDRLASYLEKVRSLEQANQKLEVQIREVLDKKGPATRDWSTYEKTLEGLRKQVFDMTVDNARLVLQIDNARLAADDFRVKFEAEQAIRLSVEGDINNLRKVIDDTNMGRLHLESEIESLKEELIFIKKNHDDEVIALRQQVANSGVQVDVDAVKGPDLSAILAEIRSQYENLVQKNKDEAETWFNTQLEQHSVEITENTQALEGAKTQFTELRRQYQGLEIELGTLRSLVASLEESLRDTENRYNMQLMQLNTVIQTLEGELSHVRSDIQRQSLEYESLLNIKVKLEAEIATYRSLLDGEDFRLQDALNTESSKTVVTKKTVTTTQQMVDGKLVSESSKVTESRA</sequence>
<dbReference type="STRING" id="7897.ENSLACP00000019965"/>
<evidence type="ECO:0000259" key="7">
    <source>
        <dbReference type="PROSITE" id="PS51842"/>
    </source>
</evidence>